<comment type="catalytic activity">
    <reaction evidence="6">
        <text>glycolate + A = glyoxylate + AH2</text>
        <dbReference type="Rhea" id="RHEA:21264"/>
        <dbReference type="ChEBI" id="CHEBI:13193"/>
        <dbReference type="ChEBI" id="CHEBI:17499"/>
        <dbReference type="ChEBI" id="CHEBI:29805"/>
        <dbReference type="ChEBI" id="CHEBI:36655"/>
        <dbReference type="EC" id="1.1.99.14"/>
    </reaction>
</comment>
<feature type="domain" description="4Fe-4S ferredoxin-type" evidence="7">
    <location>
        <begin position="13"/>
        <end position="43"/>
    </location>
</feature>
<keyword evidence="2 6" id="KW-0479">Metal-binding</keyword>
<keyword evidence="1 6" id="KW-0004">4Fe-4S</keyword>
<dbReference type="InterPro" id="IPR017896">
    <property type="entry name" value="4Fe4S_Fe-S-bd"/>
</dbReference>
<dbReference type="SUPFAM" id="SSF46548">
    <property type="entry name" value="alpha-helical ferredoxin"/>
    <property type="match status" value="1"/>
</dbReference>
<keyword evidence="6" id="KW-0813">Transport</keyword>
<dbReference type="Pfam" id="PF13183">
    <property type="entry name" value="Fer4_8"/>
    <property type="match status" value="1"/>
</dbReference>
<keyword evidence="6" id="KW-0249">Electron transport</keyword>
<evidence type="ECO:0000256" key="5">
    <source>
        <dbReference type="ARBA" id="ARBA00023014"/>
    </source>
</evidence>
<evidence type="ECO:0000256" key="6">
    <source>
        <dbReference type="PIRNR" id="PIRNR000139"/>
    </source>
</evidence>
<dbReference type="PIRSF" id="PIRSF000139">
    <property type="entry name" value="Glc_ox_4Fe-4S"/>
    <property type="match status" value="1"/>
</dbReference>
<evidence type="ECO:0000256" key="4">
    <source>
        <dbReference type="ARBA" id="ARBA00023004"/>
    </source>
</evidence>
<dbReference type="PANTHER" id="PTHR32479">
    <property type="entry name" value="GLYCOLATE OXIDASE IRON-SULFUR SUBUNIT"/>
    <property type="match status" value="1"/>
</dbReference>
<evidence type="ECO:0000259" key="7">
    <source>
        <dbReference type="PROSITE" id="PS51379"/>
    </source>
</evidence>
<comment type="caution">
    <text evidence="8">The sequence shown here is derived from an EMBL/GenBank/DDBJ whole genome shotgun (WGS) entry which is preliminary data.</text>
</comment>
<feature type="domain" description="4Fe-4S ferredoxin-type" evidence="7">
    <location>
        <begin position="65"/>
        <end position="88"/>
    </location>
</feature>
<dbReference type="InterPro" id="IPR017900">
    <property type="entry name" value="4Fe4S_Fe_S_CS"/>
</dbReference>
<keyword evidence="4 6" id="KW-0408">Iron</keyword>
<dbReference type="GO" id="GO:0019154">
    <property type="term" value="F:glycolate dehydrogenase activity"/>
    <property type="evidence" value="ECO:0007669"/>
    <property type="project" value="UniProtKB-EC"/>
</dbReference>
<proteinExistence type="predicted"/>
<evidence type="ECO:0000256" key="1">
    <source>
        <dbReference type="ARBA" id="ARBA00022485"/>
    </source>
</evidence>
<dbReference type="PROSITE" id="PS00198">
    <property type="entry name" value="4FE4S_FER_1"/>
    <property type="match status" value="1"/>
</dbReference>
<dbReference type="PANTHER" id="PTHR32479:SF17">
    <property type="entry name" value="GLYCOLATE OXIDASE IRON-SULFUR SUBUNIT"/>
    <property type="match status" value="1"/>
</dbReference>
<dbReference type="GO" id="GO:0046872">
    <property type="term" value="F:metal ion binding"/>
    <property type="evidence" value="ECO:0007669"/>
    <property type="project" value="UniProtKB-UniRule"/>
</dbReference>
<comment type="catalytic activity">
    <reaction evidence="6">
        <text>(R)-lactate + A = pyruvate + AH2</text>
        <dbReference type="Rhea" id="RHEA:15089"/>
        <dbReference type="ChEBI" id="CHEBI:13193"/>
        <dbReference type="ChEBI" id="CHEBI:15361"/>
        <dbReference type="ChEBI" id="CHEBI:16004"/>
        <dbReference type="ChEBI" id="CHEBI:17499"/>
    </reaction>
</comment>
<dbReference type="AlphaFoldDB" id="A0A6B1FX78"/>
<dbReference type="InterPro" id="IPR004017">
    <property type="entry name" value="Cys_rich_dom"/>
</dbReference>
<dbReference type="PROSITE" id="PS51379">
    <property type="entry name" value="4FE4S_FER_2"/>
    <property type="match status" value="2"/>
</dbReference>
<gene>
    <name evidence="8" type="ORF">F4148_08240</name>
</gene>
<comment type="function">
    <text evidence="6">Component of a complex that catalyzes the oxidation of glycolate to glyoxylate.</text>
</comment>
<dbReference type="InterPro" id="IPR012257">
    <property type="entry name" value="Glc_ox_4Fe-4S"/>
</dbReference>
<dbReference type="EC" id="1.1.99.14" evidence="6"/>
<accession>A0A6B1FX78</accession>
<dbReference type="Pfam" id="PF02754">
    <property type="entry name" value="CCG"/>
    <property type="match status" value="2"/>
</dbReference>
<keyword evidence="3" id="KW-0677">Repeat</keyword>
<evidence type="ECO:0000313" key="8">
    <source>
        <dbReference type="EMBL" id="MYH61743.1"/>
    </source>
</evidence>
<organism evidence="8">
    <name type="scientific">Caldilineaceae bacterium SB0675_bin_29</name>
    <dbReference type="NCBI Taxonomy" id="2605266"/>
    <lineage>
        <taxon>Bacteria</taxon>
        <taxon>Bacillati</taxon>
        <taxon>Chloroflexota</taxon>
        <taxon>Caldilineae</taxon>
        <taxon>Caldilineales</taxon>
        <taxon>Caldilineaceae</taxon>
    </lineage>
</organism>
<reference evidence="8" key="1">
    <citation type="submission" date="2019-09" db="EMBL/GenBank/DDBJ databases">
        <title>Characterisation of the sponge microbiome using genome-centric metagenomics.</title>
        <authorList>
            <person name="Engelberts J.P."/>
            <person name="Robbins S.J."/>
            <person name="De Goeij J.M."/>
            <person name="Aranda M."/>
            <person name="Bell S.C."/>
            <person name="Webster N.S."/>
        </authorList>
    </citation>
    <scope>NUCLEOTIDE SEQUENCE</scope>
    <source>
        <strain evidence="8">SB0675_bin_29</strain>
    </source>
</reference>
<evidence type="ECO:0000256" key="2">
    <source>
        <dbReference type="ARBA" id="ARBA00022723"/>
    </source>
</evidence>
<comment type="cofactor">
    <cofactor evidence="6">
        <name>[4Fe-4S] cluster</name>
        <dbReference type="ChEBI" id="CHEBI:49883"/>
    </cofactor>
    <text evidence="6">Binds 2 [4Fe-4S] clusters.</text>
</comment>
<dbReference type="GO" id="GO:0051539">
    <property type="term" value="F:4 iron, 4 sulfur cluster binding"/>
    <property type="evidence" value="ECO:0007669"/>
    <property type="project" value="UniProtKB-UniRule"/>
</dbReference>
<protein>
    <recommendedName>
        <fullName evidence="6">Glycolate oxidase iron-sulfur subunit</fullName>
        <ecNumber evidence="6">1.1.99.14</ecNumber>
    </recommendedName>
</protein>
<dbReference type="Gene3D" id="1.10.1060.10">
    <property type="entry name" value="Alpha-helical ferredoxin"/>
    <property type="match status" value="1"/>
</dbReference>
<dbReference type="InterPro" id="IPR009051">
    <property type="entry name" value="Helical_ferredxn"/>
</dbReference>
<evidence type="ECO:0000256" key="3">
    <source>
        <dbReference type="ARBA" id="ARBA00022737"/>
    </source>
</evidence>
<dbReference type="EMBL" id="VYDA01000312">
    <property type="protein sequence ID" value="MYH61743.1"/>
    <property type="molecule type" value="Genomic_DNA"/>
</dbReference>
<name>A0A6B1FX78_9CHLR</name>
<keyword evidence="5 6" id="KW-0411">Iron-sulfur</keyword>
<sequence length="418" mass="44896">MRHAIPVDSLGPQAPSMAEAVASCVHCGFCLPACPTYLALGEEMDSPRGRILLMKGALEGELAHEEVLPHVDRCLGCLACVTACPSGVEYGELLTPYREMTEKRRSRSTMEELTRTLTNQTLPYPGRFRAAAVLGRVSKVFKPFLPAALRTMLDLLPERLPPRVALPELAPAKGERRARVAFLNGCVQQVLAPQINRATVDVLTRNGVEVVTPPRQGCCGALSMHTGAADQARGLARRNFDAFDLDEVDAVVTNAAGCGSGMHEYPLLFAGEAEEQAAREFADKVQDVTVFLDALGIEPPPALPAPMRVAYHDACHLAHAQGVTDAPRRLLAAVPNLSLVPIPEGEICCGSAGSYNIEQPEIAAQLGQRKAEAILRTGAQAVVTGNIGCMTQIDSHLQRLGKPLPIFHTVELLNGREE</sequence>